<dbReference type="EMBL" id="JBEYXT010000040">
    <property type="protein sequence ID" value="MEU6801730.1"/>
    <property type="molecule type" value="Genomic_DNA"/>
</dbReference>
<evidence type="ECO:0000313" key="1">
    <source>
        <dbReference type="EMBL" id="MEU6801730.1"/>
    </source>
</evidence>
<dbReference type="RefSeq" id="WP_359694135.1">
    <property type="nucleotide sequence ID" value="NZ_JBEYXT010000040.1"/>
</dbReference>
<name>A0ABV3AX24_9ACTN</name>
<accession>A0ABV3AX24</accession>
<organism evidence="1 2">
    <name type="scientific">Streptomyces neyagawaensis</name>
    <dbReference type="NCBI Taxonomy" id="42238"/>
    <lineage>
        <taxon>Bacteria</taxon>
        <taxon>Bacillati</taxon>
        <taxon>Actinomycetota</taxon>
        <taxon>Actinomycetes</taxon>
        <taxon>Kitasatosporales</taxon>
        <taxon>Streptomycetaceae</taxon>
        <taxon>Streptomyces</taxon>
    </lineage>
</organism>
<keyword evidence="2" id="KW-1185">Reference proteome</keyword>
<proteinExistence type="predicted"/>
<comment type="caution">
    <text evidence="1">The sequence shown here is derived from an EMBL/GenBank/DDBJ whole genome shotgun (WGS) entry which is preliminary data.</text>
</comment>
<reference evidence="1 2" key="1">
    <citation type="submission" date="2024-06" db="EMBL/GenBank/DDBJ databases">
        <title>The Natural Products Discovery Center: Release of the First 8490 Sequenced Strains for Exploring Actinobacteria Biosynthetic Diversity.</title>
        <authorList>
            <person name="Kalkreuter E."/>
            <person name="Kautsar S.A."/>
            <person name="Yang D."/>
            <person name="Bader C.D."/>
            <person name="Teijaro C.N."/>
            <person name="Fluegel L."/>
            <person name="Davis C.M."/>
            <person name="Simpson J.R."/>
            <person name="Lauterbach L."/>
            <person name="Steele A.D."/>
            <person name="Gui C."/>
            <person name="Meng S."/>
            <person name="Li G."/>
            <person name="Viehrig K."/>
            <person name="Ye F."/>
            <person name="Su P."/>
            <person name="Kiefer A.F."/>
            <person name="Nichols A."/>
            <person name="Cepeda A.J."/>
            <person name="Yan W."/>
            <person name="Fan B."/>
            <person name="Jiang Y."/>
            <person name="Adhikari A."/>
            <person name="Zheng C.-J."/>
            <person name="Schuster L."/>
            <person name="Cowan T.M."/>
            <person name="Smanski M.J."/>
            <person name="Chevrette M.G."/>
            <person name="De Carvalho L.P.S."/>
            <person name="Shen B."/>
        </authorList>
    </citation>
    <scope>NUCLEOTIDE SEQUENCE [LARGE SCALE GENOMIC DNA]</scope>
    <source>
        <strain evidence="1 2">NPDC046851</strain>
    </source>
</reference>
<gene>
    <name evidence="1" type="ORF">ABZ931_12040</name>
</gene>
<sequence length="180" mass="18662">MSDADTGSGGAGTGGAAGSDAKDIQLRGLDLITQGITLALDELREIGMLGEAGMGRGFSGLALSGMELGHEGLTSALDSFCERWEWGVRSLVQEGNAFADAVGLSAGTLHETDQYIAGTLKIGANAVMGNPHLSEDEVSGMTWSEIGDHHALADPDWSGESWERAQENVDRTWNGVGGNG</sequence>
<evidence type="ECO:0000313" key="2">
    <source>
        <dbReference type="Proteomes" id="UP001551189"/>
    </source>
</evidence>
<protein>
    <submittedName>
        <fullName evidence="1">Uncharacterized protein</fullName>
    </submittedName>
</protein>
<dbReference type="Proteomes" id="UP001551189">
    <property type="component" value="Unassembled WGS sequence"/>
</dbReference>